<sequence length="83" mass="9428">MSIIILVPGHLRIIFLMICIMLIPKFIVKMSSPMLHLSIFHTKCLGAAVIQKVGVLNLNKLRTSITRNLYQNHPWWKAHPLGG</sequence>
<keyword evidence="1" id="KW-0472">Membrane</keyword>
<keyword evidence="1" id="KW-1133">Transmembrane helix</keyword>
<organism evidence="2">
    <name type="scientific">Rhizophora mucronata</name>
    <name type="common">Asiatic mangrove</name>
    <dbReference type="NCBI Taxonomy" id="61149"/>
    <lineage>
        <taxon>Eukaryota</taxon>
        <taxon>Viridiplantae</taxon>
        <taxon>Streptophyta</taxon>
        <taxon>Embryophyta</taxon>
        <taxon>Tracheophyta</taxon>
        <taxon>Spermatophyta</taxon>
        <taxon>Magnoliopsida</taxon>
        <taxon>eudicotyledons</taxon>
        <taxon>Gunneridae</taxon>
        <taxon>Pentapetalae</taxon>
        <taxon>rosids</taxon>
        <taxon>fabids</taxon>
        <taxon>Malpighiales</taxon>
        <taxon>Rhizophoraceae</taxon>
        <taxon>Rhizophora</taxon>
    </lineage>
</organism>
<dbReference type="EMBL" id="GGEC01053821">
    <property type="protein sequence ID" value="MBX34305.1"/>
    <property type="molecule type" value="Transcribed_RNA"/>
</dbReference>
<dbReference type="EMBL" id="GGEC01053819">
    <property type="protein sequence ID" value="MBX34303.1"/>
    <property type="molecule type" value="Transcribed_RNA"/>
</dbReference>
<name>A0A2P2MVQ4_RHIMU</name>
<proteinExistence type="predicted"/>
<reference evidence="2" key="1">
    <citation type="submission" date="2018-02" db="EMBL/GenBank/DDBJ databases">
        <title>Rhizophora mucronata_Transcriptome.</title>
        <authorList>
            <person name="Meera S.P."/>
            <person name="Sreeshan A."/>
            <person name="Augustine A."/>
        </authorList>
    </citation>
    <scope>NUCLEOTIDE SEQUENCE</scope>
    <source>
        <tissue evidence="2">Leaf</tissue>
    </source>
</reference>
<protein>
    <submittedName>
        <fullName evidence="2">Uncharacterized protein LOC105633775</fullName>
    </submittedName>
</protein>
<evidence type="ECO:0000313" key="2">
    <source>
        <dbReference type="EMBL" id="MBX34303.1"/>
    </source>
</evidence>
<feature type="transmembrane region" description="Helical" evidence="1">
    <location>
        <begin position="6"/>
        <end position="28"/>
    </location>
</feature>
<dbReference type="AlphaFoldDB" id="A0A2P2MVQ4"/>
<accession>A0A2P2MVQ4</accession>
<evidence type="ECO:0000256" key="1">
    <source>
        <dbReference type="SAM" id="Phobius"/>
    </source>
</evidence>
<keyword evidence="1" id="KW-0812">Transmembrane</keyword>